<dbReference type="GeneID" id="59341464"/>
<feature type="compositionally biased region" description="Polar residues" evidence="1">
    <location>
        <begin position="376"/>
        <end position="387"/>
    </location>
</feature>
<feature type="region of interest" description="Disordered" evidence="1">
    <location>
        <begin position="273"/>
        <end position="318"/>
    </location>
</feature>
<comment type="caution">
    <text evidence="2">The sequence shown here is derived from an EMBL/GenBank/DDBJ whole genome shotgun (WGS) entry which is preliminary data.</text>
</comment>
<keyword evidence="3" id="KW-1185">Reference proteome</keyword>
<evidence type="ECO:0000256" key="1">
    <source>
        <dbReference type="SAM" id="MobiDB-lite"/>
    </source>
</evidence>
<feature type="compositionally biased region" description="Low complexity" evidence="1">
    <location>
        <begin position="360"/>
        <end position="374"/>
    </location>
</feature>
<accession>A0A8H6T9Q9</accession>
<organism evidence="2 3">
    <name type="scientific">Mycena indigotica</name>
    <dbReference type="NCBI Taxonomy" id="2126181"/>
    <lineage>
        <taxon>Eukaryota</taxon>
        <taxon>Fungi</taxon>
        <taxon>Dikarya</taxon>
        <taxon>Basidiomycota</taxon>
        <taxon>Agaricomycotina</taxon>
        <taxon>Agaricomycetes</taxon>
        <taxon>Agaricomycetidae</taxon>
        <taxon>Agaricales</taxon>
        <taxon>Marasmiineae</taxon>
        <taxon>Mycenaceae</taxon>
        <taxon>Mycena</taxon>
    </lineage>
</organism>
<dbReference type="RefSeq" id="XP_037224043.1">
    <property type="nucleotide sequence ID" value="XM_037358948.1"/>
</dbReference>
<feature type="region of interest" description="Disordered" evidence="1">
    <location>
        <begin position="163"/>
        <end position="214"/>
    </location>
</feature>
<feature type="compositionally biased region" description="Basic and acidic residues" evidence="1">
    <location>
        <begin position="273"/>
        <end position="283"/>
    </location>
</feature>
<gene>
    <name evidence="2" type="ORF">MIND_00204900</name>
</gene>
<protein>
    <submittedName>
        <fullName evidence="2">Uncharacterized protein</fullName>
    </submittedName>
</protein>
<dbReference type="EMBL" id="JACAZF010000002">
    <property type="protein sequence ID" value="KAF7311935.1"/>
    <property type="molecule type" value="Genomic_DNA"/>
</dbReference>
<feature type="region of interest" description="Disordered" evidence="1">
    <location>
        <begin position="331"/>
        <end position="390"/>
    </location>
</feature>
<proteinExistence type="predicted"/>
<evidence type="ECO:0000313" key="3">
    <source>
        <dbReference type="Proteomes" id="UP000636479"/>
    </source>
</evidence>
<name>A0A8H6T9Q9_9AGAR</name>
<dbReference type="AlphaFoldDB" id="A0A8H6T9Q9"/>
<reference evidence="2" key="1">
    <citation type="submission" date="2020-05" db="EMBL/GenBank/DDBJ databases">
        <title>Mycena genomes resolve the evolution of fungal bioluminescence.</title>
        <authorList>
            <person name="Tsai I.J."/>
        </authorList>
    </citation>
    <scope>NUCLEOTIDE SEQUENCE</scope>
    <source>
        <strain evidence="2">171206Taipei</strain>
    </source>
</reference>
<evidence type="ECO:0000313" key="2">
    <source>
        <dbReference type="EMBL" id="KAF7311935.1"/>
    </source>
</evidence>
<sequence>MAPSSTLVAAAQNAVTRALSLRPGGTLPPFPPLSPAFWAACPHPALLARLGAAATQRLARDLLADLAVFAPRVEHTVMVQTLVSATTLAHVLGAAGHWHARLHPWAADVAAPARDVQMDWAVFVGAHLVCDAHSGYARLRPYFDNALRAPAAAGVRAVRDVLGPKRQRKPRAKATTVFEFPDDHPSPPLDLVSAPTASPPSSPVLSDEEEEEESLNRKIAELEELYINYHLCEAPPQQTDDAMDVDVDERVPLEDLSNDWGLAERAPAIETPWHHDIFGDKRKPAVLPTPSRSPGAGKGKENKKPSPSPSPILRTGRRAWATGRSRPLHYMHVQPASSPSPPSSPASSKNGNAEYDYDVSSPPSSPASNENGNSDYDVSSPLSSPTLNKNRNANANAIALVDTAPPPPPTLSITRVYAPLPRRGQDDLAQYVVGGHDAAQVQSGVAPAAAAGTRREQECVEQYVVLAGWVSGEVDGA</sequence>
<dbReference type="Proteomes" id="UP000636479">
    <property type="component" value="Unassembled WGS sequence"/>
</dbReference>